<dbReference type="SMART" id="SM00987">
    <property type="entry name" value="UreE_C"/>
    <property type="match status" value="1"/>
</dbReference>
<dbReference type="RefSeq" id="WP_324780635.1">
    <property type="nucleotide sequence ID" value="NZ_CP141769.1"/>
</dbReference>
<reference evidence="2 3" key="1">
    <citation type="submission" date="2023-12" db="EMBL/GenBank/DDBJ databases">
        <title>Thiobacillus sedimentum sp. nov., a chemolithoautotrophic sulfur-oxidizing bacterium isolated from freshwater sediment.</title>
        <authorList>
            <person name="Luo J."/>
            <person name="Dai C."/>
        </authorList>
    </citation>
    <scope>NUCLEOTIDE SEQUENCE [LARGE SCALE GENOMIC DNA]</scope>
    <source>
        <strain evidence="2 3">SCUT-2</strain>
    </source>
</reference>
<dbReference type="InterPro" id="IPR036895">
    <property type="entry name" value="Uracil-DNA_glycosylase-like_sf"/>
</dbReference>
<protein>
    <submittedName>
        <fullName evidence="2">Uracil-DNA glycosylase family protein</fullName>
    </submittedName>
</protein>
<evidence type="ECO:0000313" key="3">
    <source>
        <dbReference type="Proteomes" id="UP001334732"/>
    </source>
</evidence>
<evidence type="ECO:0000313" key="2">
    <source>
        <dbReference type="EMBL" id="WRS40104.1"/>
    </source>
</evidence>
<dbReference type="CDD" id="cd10033">
    <property type="entry name" value="UDG_like"/>
    <property type="match status" value="1"/>
</dbReference>
<dbReference type="Gene3D" id="3.40.470.10">
    <property type="entry name" value="Uracil-DNA glycosylase-like domain"/>
    <property type="match status" value="1"/>
</dbReference>
<accession>A0ABZ1CL81</accession>
<sequence>MPAGGDGVGGEGTVRPASPWQSESFDALIAQARACTVCAASLPHAPRPVLRASPTARLLIVGQAPGRRVHETGIPWNDPSGDELRRWLGMTRDAFYDASRIAIVPTGLCYPGTARGGDLPPRPECAPLWHPPLRAAMPGIRLTLLIGAYAQAYYLGKRRGRTLADTVHAWRDFLPEYFPLPHPSPRNRLWFRRHPWFEAEVLPALRERVGAVLASGDNGVDDNLP</sequence>
<proteinExistence type="predicted"/>
<evidence type="ECO:0000259" key="1">
    <source>
        <dbReference type="SMART" id="SM00986"/>
    </source>
</evidence>
<organism evidence="2 3">
    <name type="scientific">Thiobacillus sedimenti</name>
    <dbReference type="NCBI Taxonomy" id="3110231"/>
    <lineage>
        <taxon>Bacteria</taxon>
        <taxon>Pseudomonadati</taxon>
        <taxon>Pseudomonadota</taxon>
        <taxon>Betaproteobacteria</taxon>
        <taxon>Nitrosomonadales</taxon>
        <taxon>Thiobacillaceae</taxon>
        <taxon>Thiobacillus</taxon>
    </lineage>
</organism>
<dbReference type="PANTHER" id="PTHR42160:SF1">
    <property type="entry name" value="URACIL-DNA GLYCOSYLASE SUPERFAMILY PROTEIN"/>
    <property type="match status" value="1"/>
</dbReference>
<dbReference type="SMART" id="SM00986">
    <property type="entry name" value="UDG"/>
    <property type="match status" value="1"/>
</dbReference>
<feature type="domain" description="Uracil-DNA glycosylase-like" evidence="1">
    <location>
        <begin position="49"/>
        <end position="206"/>
    </location>
</feature>
<keyword evidence="3" id="KW-1185">Reference proteome</keyword>
<dbReference type="EMBL" id="CP141769">
    <property type="protein sequence ID" value="WRS40104.1"/>
    <property type="molecule type" value="Genomic_DNA"/>
</dbReference>
<dbReference type="SUPFAM" id="SSF52141">
    <property type="entry name" value="Uracil-DNA glycosylase-like"/>
    <property type="match status" value="1"/>
</dbReference>
<dbReference type="Proteomes" id="UP001334732">
    <property type="component" value="Chromosome"/>
</dbReference>
<dbReference type="InterPro" id="IPR005122">
    <property type="entry name" value="Uracil-DNA_glycosylase-like"/>
</dbReference>
<name>A0ABZ1CL81_9PROT</name>
<dbReference type="Pfam" id="PF03167">
    <property type="entry name" value="UDG"/>
    <property type="match status" value="1"/>
</dbReference>
<dbReference type="InterPro" id="IPR047124">
    <property type="entry name" value="HI_0220.2"/>
</dbReference>
<gene>
    <name evidence="2" type="ORF">VA613_04335</name>
</gene>
<dbReference type="PANTHER" id="PTHR42160">
    <property type="entry name" value="URACIL-DNA GLYCOSYLASE SUPERFAMILY PROTEIN"/>
    <property type="match status" value="1"/>
</dbReference>